<sequence length="354" mass="38815">MSSPRSLIVLKGGRAFGLLRVPHQERASLERCCLVEEVTRIRLSGTRAQKGPLLDGLQSDVFARKREQDKFKICRTGRFAHLIQGYCSGMTTIEGQDSGTIAPGAGPFTESCSWEIKPGYPLFVIGVRTWDTNAKFTLSVYDGMTSDTLLYSKTQGNSRPGEVRVLLHSFATVVFTAEAGTDSSTLEVYWYQSTLCNKKTSPLLTDHDGTITFGTGPYMRSMACTWHVLPKGIPDGYHVAFKVTMLDTAHDDAYVRITNAADELLARYSGANLPTEDIVCPTPMCEVYWHTGEVGNGNMHTGFALQYYLSDGPVTPVAPVGFPTFAIILIALGGFTVAALGGIWLCKFVQRRSR</sequence>
<feature type="domain" description="CUB" evidence="3">
    <location>
        <begin position="196"/>
        <end position="310"/>
    </location>
</feature>
<dbReference type="InterPro" id="IPR000859">
    <property type="entry name" value="CUB_dom"/>
</dbReference>
<keyword evidence="2" id="KW-0812">Transmembrane</keyword>
<proteinExistence type="predicted"/>
<gene>
    <name evidence="4" type="ORF">PAPYR_5216</name>
</gene>
<dbReference type="SUPFAM" id="SSF49854">
    <property type="entry name" value="Spermadhesin, CUB domain"/>
    <property type="match status" value="1"/>
</dbReference>
<evidence type="ECO:0000256" key="2">
    <source>
        <dbReference type="SAM" id="Phobius"/>
    </source>
</evidence>
<keyword evidence="5" id="KW-1185">Reference proteome</keyword>
<protein>
    <recommendedName>
        <fullName evidence="3">CUB domain-containing protein</fullName>
    </recommendedName>
</protein>
<comment type="caution">
    <text evidence="4">The sequence shown here is derived from an EMBL/GenBank/DDBJ whole genome shotgun (WGS) entry which is preliminary data.</text>
</comment>
<keyword evidence="2" id="KW-1133">Transmembrane helix</keyword>
<evidence type="ECO:0000313" key="4">
    <source>
        <dbReference type="EMBL" id="KAJ4458934.1"/>
    </source>
</evidence>
<organism evidence="4 5">
    <name type="scientific">Paratrimastix pyriformis</name>
    <dbReference type="NCBI Taxonomy" id="342808"/>
    <lineage>
        <taxon>Eukaryota</taxon>
        <taxon>Metamonada</taxon>
        <taxon>Preaxostyla</taxon>
        <taxon>Paratrimastigidae</taxon>
        <taxon>Paratrimastix</taxon>
    </lineage>
</organism>
<name>A0ABQ8UI78_9EUKA</name>
<dbReference type="InterPro" id="IPR035914">
    <property type="entry name" value="Sperma_CUB_dom_sf"/>
</dbReference>
<dbReference type="Proteomes" id="UP001141327">
    <property type="component" value="Unassembled WGS sequence"/>
</dbReference>
<dbReference type="Gene3D" id="2.60.120.290">
    <property type="entry name" value="Spermadhesin, CUB domain"/>
    <property type="match status" value="1"/>
</dbReference>
<feature type="transmembrane region" description="Helical" evidence="2">
    <location>
        <begin position="325"/>
        <end position="346"/>
    </location>
</feature>
<keyword evidence="2" id="KW-0472">Membrane</keyword>
<dbReference type="EMBL" id="JAPMOS010000024">
    <property type="protein sequence ID" value="KAJ4458934.1"/>
    <property type="molecule type" value="Genomic_DNA"/>
</dbReference>
<accession>A0ABQ8UI78</accession>
<evidence type="ECO:0000313" key="5">
    <source>
        <dbReference type="Proteomes" id="UP001141327"/>
    </source>
</evidence>
<dbReference type="PROSITE" id="PS01180">
    <property type="entry name" value="CUB"/>
    <property type="match status" value="1"/>
</dbReference>
<keyword evidence="1" id="KW-1015">Disulfide bond</keyword>
<evidence type="ECO:0000259" key="3">
    <source>
        <dbReference type="PROSITE" id="PS01180"/>
    </source>
</evidence>
<reference evidence="4" key="1">
    <citation type="journal article" date="2022" name="bioRxiv">
        <title>Genomics of Preaxostyla Flagellates Illuminates Evolutionary Transitions and the Path Towards Mitochondrial Loss.</title>
        <authorList>
            <person name="Novak L.V.F."/>
            <person name="Treitli S.C."/>
            <person name="Pyrih J."/>
            <person name="Halakuc P."/>
            <person name="Pipaliya S.V."/>
            <person name="Vacek V."/>
            <person name="Brzon O."/>
            <person name="Soukal P."/>
            <person name="Eme L."/>
            <person name="Dacks J.B."/>
            <person name="Karnkowska A."/>
            <person name="Elias M."/>
            <person name="Hampl V."/>
        </authorList>
    </citation>
    <scope>NUCLEOTIDE SEQUENCE</scope>
    <source>
        <strain evidence="4">RCP-MX</strain>
    </source>
</reference>
<evidence type="ECO:0000256" key="1">
    <source>
        <dbReference type="ARBA" id="ARBA00023157"/>
    </source>
</evidence>